<keyword evidence="1" id="KW-0732">Signal</keyword>
<dbReference type="AlphaFoldDB" id="A0A6L3ZDU7"/>
<protein>
    <submittedName>
        <fullName evidence="3">PKD domain-containing protein</fullName>
    </submittedName>
</protein>
<feature type="domain" description="PKD" evidence="2">
    <location>
        <begin position="307"/>
        <end position="360"/>
    </location>
</feature>
<dbReference type="RefSeq" id="WP_151693225.1">
    <property type="nucleotide sequence ID" value="NZ_BMGX01000001.1"/>
</dbReference>
<evidence type="ECO:0000259" key="2">
    <source>
        <dbReference type="PROSITE" id="PS50093"/>
    </source>
</evidence>
<feature type="chain" id="PRO_5026742088" evidence="1">
    <location>
        <begin position="23"/>
        <end position="643"/>
    </location>
</feature>
<proteinExistence type="predicted"/>
<comment type="caution">
    <text evidence="3">The sequence shown here is derived from an EMBL/GenBank/DDBJ whole genome shotgun (WGS) entry which is preliminary data.</text>
</comment>
<accession>A0A6L3ZDU7</accession>
<dbReference type="Pfam" id="PF19081">
    <property type="entry name" value="Ig_7"/>
    <property type="match status" value="1"/>
</dbReference>
<name>A0A6L3ZDU7_9FLAO</name>
<dbReference type="Pfam" id="PF18911">
    <property type="entry name" value="PKD_4"/>
    <property type="match status" value="1"/>
</dbReference>
<dbReference type="InterPro" id="IPR013783">
    <property type="entry name" value="Ig-like_fold"/>
</dbReference>
<feature type="signal peptide" evidence="1">
    <location>
        <begin position="1"/>
        <end position="22"/>
    </location>
</feature>
<keyword evidence="4" id="KW-1185">Reference proteome</keyword>
<dbReference type="InterPro" id="IPR044023">
    <property type="entry name" value="Ig_7"/>
</dbReference>
<dbReference type="EMBL" id="WBVQ01000002">
    <property type="protein sequence ID" value="KAB2815796.1"/>
    <property type="molecule type" value="Genomic_DNA"/>
</dbReference>
<dbReference type="InterPro" id="IPR026341">
    <property type="entry name" value="T9SS_type_B"/>
</dbReference>
<dbReference type="InterPro" id="IPR022409">
    <property type="entry name" value="PKD/Chitinase_dom"/>
</dbReference>
<dbReference type="Pfam" id="PF13585">
    <property type="entry name" value="CHU_C"/>
    <property type="match status" value="1"/>
</dbReference>
<dbReference type="PROSITE" id="PS50093">
    <property type="entry name" value="PKD"/>
    <property type="match status" value="1"/>
</dbReference>
<sequence length="643" mass="70267">MVRAQNVLLWICFFTLSFTSKAAHLVGGEISYECTGGGNYEVTLRIYRDCAGGGAGFDGSITIMVFDAITNATVKSISGVTHGNVQNVPLNLGDPCLTVPAGLCIEYTEYVASVNLPSSPNGYVITYQRCCRNSSISNIPTPGNWGNTYTINVPPNDPCANAPSFANTPPVVICLNEPLSIDASATDIDGDSLYYEFCEILHGGAPNNPAPTPGPPPYQKIPFNAPQTFDNPIPSSPQITIDPNTGLITGEANLLGQYVVGICVSSYKNGTFETTVRRDFQFNVSSCVRNVVSDMVTQAEDSSLYCAGRTITFTNQSSANATTLFWDFGDTTSVNDTSWSMSPTYTFPRPGIYNVTLIANPGTSCSDTVVEVFEVYEDPELEWGILSGSVCFKVQEIYFGAIGINIPRNPTFEWYFGGNPAPNITYFQGAFPPAITWPLPGKYPVTVVMKSSTCVDSIVDTIEIVRFNQVVDAGPDQIIYEGENATMDASGGVRYRWYADHPVYFSDYTDPNTLTRPVEDTTKYYVEVTTADGCEGIDSLLIIKVPPNWPNPDYSDLQNVITPNGDGLNDYLVIEEITRGRSVKFILINRWGTEVYHEDQYDGQWHGQSDGGDPLPDGTYYYIIQEGVNVIFKAPVTIIRNGD</sequence>
<evidence type="ECO:0000313" key="3">
    <source>
        <dbReference type="EMBL" id="KAB2815796.1"/>
    </source>
</evidence>
<dbReference type="CDD" id="cd00146">
    <property type="entry name" value="PKD"/>
    <property type="match status" value="1"/>
</dbReference>
<dbReference type="InterPro" id="IPR035986">
    <property type="entry name" value="PKD_dom_sf"/>
</dbReference>
<dbReference type="InterPro" id="IPR000601">
    <property type="entry name" value="PKD_dom"/>
</dbReference>
<dbReference type="Proteomes" id="UP000484164">
    <property type="component" value="Unassembled WGS sequence"/>
</dbReference>
<reference evidence="3 4" key="1">
    <citation type="submission" date="2019-10" db="EMBL/GenBank/DDBJ databases">
        <title>Genome sequence of Phaeocystidibacter marisrubri JCM30614 (type strain).</title>
        <authorList>
            <person name="Bowman J.P."/>
        </authorList>
    </citation>
    <scope>NUCLEOTIDE SEQUENCE [LARGE SCALE GENOMIC DNA]</scope>
    <source>
        <strain evidence="3 4">JCM 30614</strain>
    </source>
</reference>
<dbReference type="SMART" id="SM00089">
    <property type="entry name" value="PKD"/>
    <property type="match status" value="1"/>
</dbReference>
<dbReference type="NCBIfam" id="TIGR04131">
    <property type="entry name" value="Bac_Flav_CTERM"/>
    <property type="match status" value="1"/>
</dbReference>
<dbReference type="Gene3D" id="2.60.40.10">
    <property type="entry name" value="Immunoglobulins"/>
    <property type="match status" value="1"/>
</dbReference>
<organism evidence="3 4">
    <name type="scientific">Phaeocystidibacter marisrubri</name>
    <dbReference type="NCBI Taxonomy" id="1577780"/>
    <lineage>
        <taxon>Bacteria</taxon>
        <taxon>Pseudomonadati</taxon>
        <taxon>Bacteroidota</taxon>
        <taxon>Flavobacteriia</taxon>
        <taxon>Flavobacteriales</taxon>
        <taxon>Phaeocystidibacteraceae</taxon>
        <taxon>Phaeocystidibacter</taxon>
    </lineage>
</organism>
<evidence type="ECO:0000256" key="1">
    <source>
        <dbReference type="SAM" id="SignalP"/>
    </source>
</evidence>
<dbReference type="SUPFAM" id="SSF49299">
    <property type="entry name" value="PKD domain"/>
    <property type="match status" value="1"/>
</dbReference>
<gene>
    <name evidence="3" type="ORF">F8C82_08845</name>
</gene>
<evidence type="ECO:0000313" key="4">
    <source>
        <dbReference type="Proteomes" id="UP000484164"/>
    </source>
</evidence>
<dbReference type="OrthoDB" id="608579at2"/>